<proteinExistence type="predicted"/>
<sequence>MHNISRWFRVLQCSPKVVRNILELRHTSAMSELPAQTTSGNDAGATIKRKTQDLDIGFEEGIGPPCAKELRVTAFPGDVPDKAAHSSIDEEFMDPEIIVVAGKSTKLKEPVTEEQPLEAEKQPLKTSDIPGVACVVDEVPAASDNVGIECYLSTGPPISGQIKV</sequence>
<gene>
    <name evidence="1" type="ORF">CTOB1V02_LOCUS14171</name>
</gene>
<organism evidence="1">
    <name type="scientific">Cyprideis torosa</name>
    <dbReference type="NCBI Taxonomy" id="163714"/>
    <lineage>
        <taxon>Eukaryota</taxon>
        <taxon>Metazoa</taxon>
        <taxon>Ecdysozoa</taxon>
        <taxon>Arthropoda</taxon>
        <taxon>Crustacea</taxon>
        <taxon>Oligostraca</taxon>
        <taxon>Ostracoda</taxon>
        <taxon>Podocopa</taxon>
        <taxon>Podocopida</taxon>
        <taxon>Cytherocopina</taxon>
        <taxon>Cytheroidea</taxon>
        <taxon>Cytherideidae</taxon>
        <taxon>Cyprideis</taxon>
    </lineage>
</organism>
<accession>A0A7R8WWB1</accession>
<feature type="non-terminal residue" evidence="1">
    <location>
        <position position="1"/>
    </location>
</feature>
<reference evidence="1" key="1">
    <citation type="submission" date="2020-11" db="EMBL/GenBank/DDBJ databases">
        <authorList>
            <person name="Tran Van P."/>
        </authorList>
    </citation>
    <scope>NUCLEOTIDE SEQUENCE</scope>
</reference>
<name>A0A7R8WWB1_9CRUS</name>
<dbReference type="AlphaFoldDB" id="A0A7R8WWB1"/>
<dbReference type="EMBL" id="OB678512">
    <property type="protein sequence ID" value="CAD7236356.1"/>
    <property type="molecule type" value="Genomic_DNA"/>
</dbReference>
<evidence type="ECO:0000313" key="1">
    <source>
        <dbReference type="EMBL" id="CAD7236356.1"/>
    </source>
</evidence>
<protein>
    <submittedName>
        <fullName evidence="1">Uncharacterized protein</fullName>
    </submittedName>
</protein>